<dbReference type="SUPFAM" id="SSF141678">
    <property type="entry name" value="MAL13P1.257-like"/>
    <property type="match status" value="1"/>
</dbReference>
<accession>A0ABQ7FZR4</accession>
<dbReference type="Pfam" id="PF05907">
    <property type="entry name" value="CXXC_Zn-b_euk"/>
    <property type="match status" value="1"/>
</dbReference>
<name>A0ABQ7FZR4_DUNSA</name>
<evidence type="ECO:0000256" key="1">
    <source>
        <dbReference type="ARBA" id="ARBA00007818"/>
    </source>
</evidence>
<dbReference type="Proteomes" id="UP000815325">
    <property type="component" value="Unassembled WGS sequence"/>
</dbReference>
<sequence>MQVQEAGGTEVRKGVHVSALEQHELPGSKGTANFILKFDKGSKSTASISIVDSKDLKGVLRGLTAEDADAGKFVPVAALECRGLEPIGYTPESDWMVEAANSQTKWDDVDLSEGEWTEYDEKAGEGVGVYKIRSDFKVHRP</sequence>
<organism evidence="4 5">
    <name type="scientific">Dunaliella salina</name>
    <name type="common">Green alga</name>
    <name type="synonym">Protococcus salinus</name>
    <dbReference type="NCBI Taxonomy" id="3046"/>
    <lineage>
        <taxon>Eukaryota</taxon>
        <taxon>Viridiplantae</taxon>
        <taxon>Chlorophyta</taxon>
        <taxon>core chlorophytes</taxon>
        <taxon>Chlorophyceae</taxon>
        <taxon>CS clade</taxon>
        <taxon>Chlamydomonadales</taxon>
        <taxon>Dunaliellaceae</taxon>
        <taxon>Dunaliella</taxon>
    </lineage>
</organism>
<comment type="caution">
    <text evidence="4">The sequence shown here is derived from an EMBL/GenBank/DDBJ whole genome shotgun (WGS) entry which is preliminary data.</text>
</comment>
<dbReference type="EMBL" id="MU070414">
    <property type="protein sequence ID" value="KAF5827838.1"/>
    <property type="molecule type" value="Genomic_DNA"/>
</dbReference>
<evidence type="ECO:0000256" key="2">
    <source>
        <dbReference type="ARBA" id="ARBA00022723"/>
    </source>
</evidence>
<keyword evidence="2" id="KW-0479">Metal-binding</keyword>
<protein>
    <submittedName>
        <fullName evidence="4">Uncharacterized protein</fullName>
    </submittedName>
</protein>
<dbReference type="PANTHER" id="PTHR12857">
    <property type="entry name" value="CXXC MOTIF CONTAINING ZINC BINDING PROTEIN"/>
    <property type="match status" value="1"/>
</dbReference>
<dbReference type="PANTHER" id="PTHR12857:SF0">
    <property type="entry name" value="CXXC MOTIF CONTAINING ZINC BINDING PROTEIN"/>
    <property type="match status" value="1"/>
</dbReference>
<comment type="similarity">
    <text evidence="1">Belongs to the UPF0587 family.</text>
</comment>
<gene>
    <name evidence="4" type="ORF">DUNSADRAFT_18628</name>
</gene>
<reference evidence="4" key="1">
    <citation type="submission" date="2017-08" db="EMBL/GenBank/DDBJ databases">
        <authorList>
            <person name="Polle J.E."/>
            <person name="Barry K."/>
            <person name="Cushman J."/>
            <person name="Schmutz J."/>
            <person name="Tran D."/>
            <person name="Hathwaick L.T."/>
            <person name="Yim W.C."/>
            <person name="Jenkins J."/>
            <person name="Mckie-Krisberg Z.M."/>
            <person name="Prochnik S."/>
            <person name="Lindquist E."/>
            <person name="Dockter R.B."/>
            <person name="Adam C."/>
            <person name="Molina H."/>
            <person name="Bunkerborg J."/>
            <person name="Jin E."/>
            <person name="Buchheim M."/>
            <person name="Magnuson J."/>
        </authorList>
    </citation>
    <scope>NUCLEOTIDE SEQUENCE</scope>
    <source>
        <strain evidence="4">CCAP 19/18</strain>
    </source>
</reference>
<evidence type="ECO:0000256" key="3">
    <source>
        <dbReference type="ARBA" id="ARBA00022833"/>
    </source>
</evidence>
<keyword evidence="3" id="KW-0862">Zinc</keyword>
<dbReference type="InterPro" id="IPR008584">
    <property type="entry name" value="CXXC_Zn-binding_euk"/>
</dbReference>
<keyword evidence="5" id="KW-1185">Reference proteome</keyword>
<proteinExistence type="inferred from homology"/>
<evidence type="ECO:0000313" key="5">
    <source>
        <dbReference type="Proteomes" id="UP000815325"/>
    </source>
</evidence>
<evidence type="ECO:0000313" key="4">
    <source>
        <dbReference type="EMBL" id="KAF5827838.1"/>
    </source>
</evidence>